<dbReference type="PROSITE" id="PS51257">
    <property type="entry name" value="PROKAR_LIPOPROTEIN"/>
    <property type="match status" value="1"/>
</dbReference>
<reference evidence="1" key="1">
    <citation type="journal article" date="2015" name="Nature">
        <title>Complex archaea that bridge the gap between prokaryotes and eukaryotes.</title>
        <authorList>
            <person name="Spang A."/>
            <person name="Saw J.H."/>
            <person name="Jorgensen S.L."/>
            <person name="Zaremba-Niedzwiedzka K."/>
            <person name="Martijn J."/>
            <person name="Lind A.E."/>
            <person name="van Eijk R."/>
            <person name="Schleper C."/>
            <person name="Guy L."/>
            <person name="Ettema T.J."/>
        </authorList>
    </citation>
    <scope>NUCLEOTIDE SEQUENCE</scope>
</reference>
<dbReference type="AlphaFoldDB" id="A0A0F9CTE5"/>
<gene>
    <name evidence="1" type="ORF">LCGC14_2285000</name>
</gene>
<dbReference type="EMBL" id="LAZR01031875">
    <property type="protein sequence ID" value="KKL52484.1"/>
    <property type="molecule type" value="Genomic_DNA"/>
</dbReference>
<name>A0A0F9CTE5_9ZZZZ</name>
<sequence length="165" mass="18796">MRSLLFVLILFLSGCASRGTGTPISTPERPELRFIRELLELSQTFGANNSWGRHCLPEHLRDLKHNDWPPPLNRIPRWMSAYCGVEPAWGEGSAHKPIPPPGQETFYLVDQGGLRRPYYALTTEGCLHFRVGFRWDDGEKPSERYYNLVLPWMATVKIVLAAGCK</sequence>
<proteinExistence type="predicted"/>
<protein>
    <recommendedName>
        <fullName evidence="2">Lipoprotein</fullName>
    </recommendedName>
</protein>
<comment type="caution">
    <text evidence="1">The sequence shown here is derived from an EMBL/GenBank/DDBJ whole genome shotgun (WGS) entry which is preliminary data.</text>
</comment>
<evidence type="ECO:0000313" key="1">
    <source>
        <dbReference type="EMBL" id="KKL52484.1"/>
    </source>
</evidence>
<evidence type="ECO:0008006" key="2">
    <source>
        <dbReference type="Google" id="ProtNLM"/>
    </source>
</evidence>
<accession>A0A0F9CTE5</accession>
<organism evidence="1">
    <name type="scientific">marine sediment metagenome</name>
    <dbReference type="NCBI Taxonomy" id="412755"/>
    <lineage>
        <taxon>unclassified sequences</taxon>
        <taxon>metagenomes</taxon>
        <taxon>ecological metagenomes</taxon>
    </lineage>
</organism>